<dbReference type="GO" id="GO:0005737">
    <property type="term" value="C:cytoplasm"/>
    <property type="evidence" value="ECO:0007669"/>
    <property type="project" value="TreeGrafter"/>
</dbReference>
<dbReference type="InterPro" id="IPR014001">
    <property type="entry name" value="Helicase_ATP-bd"/>
</dbReference>
<dbReference type="FunFam" id="3.40.50.300:FF:000705">
    <property type="entry name" value="Endoribonuclease dicer-like protein"/>
    <property type="match status" value="1"/>
</dbReference>
<dbReference type="GO" id="GO:0004525">
    <property type="term" value="F:ribonuclease III activity"/>
    <property type="evidence" value="ECO:0007669"/>
    <property type="project" value="InterPro"/>
</dbReference>
<dbReference type="Pfam" id="PF00636">
    <property type="entry name" value="Ribonuclease_3"/>
    <property type="match status" value="2"/>
</dbReference>
<dbReference type="HAMAP" id="MF_00104">
    <property type="entry name" value="RNase_III"/>
    <property type="match status" value="1"/>
</dbReference>
<keyword evidence="16" id="KW-0539">Nucleus</keyword>
<evidence type="ECO:0000256" key="18">
    <source>
        <dbReference type="PROSITE-ProRule" id="PRU00657"/>
    </source>
</evidence>
<dbReference type="FunFam" id="1.10.1520.10:FF:000004">
    <property type="entry name" value="Endoribonuclease dicer-like 1"/>
    <property type="match status" value="1"/>
</dbReference>
<accession>A0AAV7F500</accession>
<dbReference type="Pfam" id="PF03368">
    <property type="entry name" value="Dicer_dimer"/>
    <property type="match status" value="1"/>
</dbReference>
<comment type="cofactor">
    <cofactor evidence="2">
        <name>Mg(2+)</name>
        <dbReference type="ChEBI" id="CHEBI:18420"/>
    </cofactor>
</comment>
<dbReference type="InterPro" id="IPR011545">
    <property type="entry name" value="DEAD/DEAH_box_helicase_dom"/>
</dbReference>
<feature type="region of interest" description="Disordered" evidence="19">
    <location>
        <begin position="648"/>
        <end position="667"/>
    </location>
</feature>
<name>A0AAV7F500_ARIFI</name>
<dbReference type="InterPro" id="IPR014720">
    <property type="entry name" value="dsRBD_dom"/>
</dbReference>
<evidence type="ECO:0000256" key="2">
    <source>
        <dbReference type="ARBA" id="ARBA00001946"/>
    </source>
</evidence>
<dbReference type="GO" id="GO:0005524">
    <property type="term" value="F:ATP binding"/>
    <property type="evidence" value="ECO:0007669"/>
    <property type="project" value="UniProtKB-KW"/>
</dbReference>
<feature type="region of interest" description="Disordered" evidence="19">
    <location>
        <begin position="1"/>
        <end position="23"/>
    </location>
</feature>
<evidence type="ECO:0000259" key="20">
    <source>
        <dbReference type="PROSITE" id="PS50137"/>
    </source>
</evidence>
<dbReference type="CDD" id="cd18034">
    <property type="entry name" value="DEXHc_dicer"/>
    <property type="match status" value="1"/>
</dbReference>
<evidence type="ECO:0000256" key="9">
    <source>
        <dbReference type="ARBA" id="ARBA00022801"/>
    </source>
</evidence>
<feature type="domain" description="Dicer dsRNA-binding fold" evidence="25">
    <location>
        <begin position="560"/>
        <end position="650"/>
    </location>
</feature>
<dbReference type="InterPro" id="IPR036389">
    <property type="entry name" value="RNase_III_sf"/>
</dbReference>
<dbReference type="SMART" id="SM00358">
    <property type="entry name" value="DSRM"/>
    <property type="match status" value="3"/>
</dbReference>
<dbReference type="PROSITE" id="PS50137">
    <property type="entry name" value="DS_RBD"/>
    <property type="match status" value="1"/>
</dbReference>
<dbReference type="PROSITE" id="PS50821">
    <property type="entry name" value="PAZ"/>
    <property type="match status" value="1"/>
</dbReference>
<evidence type="ECO:0000256" key="1">
    <source>
        <dbReference type="ARBA" id="ARBA00001936"/>
    </source>
</evidence>
<dbReference type="PROSITE" id="PS51327">
    <property type="entry name" value="DICER_DSRBF"/>
    <property type="match status" value="1"/>
</dbReference>
<evidence type="ECO:0000256" key="13">
    <source>
        <dbReference type="ARBA" id="ARBA00022884"/>
    </source>
</evidence>
<keyword evidence="12" id="KW-0460">Magnesium</keyword>
<dbReference type="GO" id="GO:0046872">
    <property type="term" value="F:metal ion binding"/>
    <property type="evidence" value="ECO:0007669"/>
    <property type="project" value="UniProtKB-KW"/>
</dbReference>
<dbReference type="InterPro" id="IPR011907">
    <property type="entry name" value="RNase_III"/>
</dbReference>
<evidence type="ECO:0000256" key="11">
    <source>
        <dbReference type="ARBA" id="ARBA00022840"/>
    </source>
</evidence>
<evidence type="ECO:0000313" key="26">
    <source>
        <dbReference type="EMBL" id="KAG9456245.1"/>
    </source>
</evidence>
<dbReference type="Gene3D" id="3.30.160.380">
    <property type="entry name" value="Dicer dimerisation domain"/>
    <property type="match status" value="1"/>
</dbReference>
<dbReference type="EMBL" id="JAINDJ010000002">
    <property type="protein sequence ID" value="KAG9456245.1"/>
    <property type="molecule type" value="Genomic_DNA"/>
</dbReference>
<feature type="domain" description="Helicase ATP-binding" evidence="23">
    <location>
        <begin position="35"/>
        <end position="197"/>
    </location>
</feature>
<dbReference type="Pfam" id="PF00270">
    <property type="entry name" value="DEAD"/>
    <property type="match status" value="1"/>
</dbReference>
<keyword evidence="14" id="KW-0943">RNA-mediated gene silencing</keyword>
<keyword evidence="8" id="KW-0255">Endonuclease</keyword>
<keyword evidence="6" id="KW-0677">Repeat</keyword>
<evidence type="ECO:0000256" key="7">
    <source>
        <dbReference type="ARBA" id="ARBA00022741"/>
    </source>
</evidence>
<keyword evidence="27" id="KW-1185">Reference proteome</keyword>
<keyword evidence="5" id="KW-0479">Metal-binding</keyword>
<evidence type="ECO:0000256" key="10">
    <source>
        <dbReference type="ARBA" id="ARBA00022806"/>
    </source>
</evidence>
<feature type="domain" description="RNase III" evidence="21">
    <location>
        <begin position="1190"/>
        <end position="1334"/>
    </location>
</feature>
<evidence type="ECO:0000259" key="22">
    <source>
        <dbReference type="PROSITE" id="PS50821"/>
    </source>
</evidence>
<dbReference type="FunFam" id="3.30.160.380:FF:000001">
    <property type="entry name" value="Endoribonuclease dicer-like 1"/>
    <property type="match status" value="1"/>
</dbReference>
<dbReference type="SMART" id="SM00487">
    <property type="entry name" value="DEXDc"/>
    <property type="match status" value="1"/>
</dbReference>
<evidence type="ECO:0000259" key="23">
    <source>
        <dbReference type="PROSITE" id="PS51192"/>
    </source>
</evidence>
<dbReference type="PROSITE" id="PS00517">
    <property type="entry name" value="RNASE_3_1"/>
    <property type="match status" value="1"/>
</dbReference>
<evidence type="ECO:0000256" key="16">
    <source>
        <dbReference type="ARBA" id="ARBA00023242"/>
    </source>
</evidence>
<dbReference type="SUPFAM" id="SSF54768">
    <property type="entry name" value="dsRNA-binding domain-like"/>
    <property type="match status" value="3"/>
</dbReference>
<dbReference type="GO" id="GO:0005634">
    <property type="term" value="C:nucleus"/>
    <property type="evidence" value="ECO:0007669"/>
    <property type="project" value="UniProtKB-SubCell"/>
</dbReference>
<sequence length="1817" mass="205141">MDVIESGELQPRTSSSDQIEEKDPRKIARKYQLELCRRAVEENTIVYLETGCGKTHIAVLLIYELGHLIRKPQRNVCVFLAPTVHLVRQQAMVVEYSTNFKVGIYVGNSKRLNSHLGWEKEIEQYEVLVMTPQILLRNLEHCLIRMERIALLIFDECHHAQTQNRHPYAQIMREFYSTCSTGRPRIFGMTASPIVGKGGSNQADYSRCINSLETLLDSKVYTVEDKEELDSFVASPKMRIYFYGPITNNISGFYTCLCSRLEELKNECLLVAREMIDDPGTRHKKLKLLRRVHENVIFCLESLGHWGGGKASQILSSDYHFRMSECEEEDSSKDSFLAYMYLKKAISIFNSDFMKDMMESGSSVPDVLEEPFFSKKLLLLIRILSTARLQENMKCIIFVKRIIIAQSLAFILGNLKSLDFWRCHSLVGFHSGLKNMSRKTMNEIVEKFRSGKVNLLVATNVAEEGLDIQTCCLVIRFDLPESVTSFIQSRGRARMQQSEYAFLVERENQHELAQVTEFISNEDKMNKEIASRTSAETFGGLVERRYKVDKTGANISTGSSVSILHHFCSKLPHDEYYSPKPLFFYTDDLNGTVCHIVLPPNAPLSHVDSSPHPSKDEAKRDACLKACKELHAAGCLTDYLLPEQDDVVSEEIDESDESEADEDSREELHERLIPTALSVPWTSNGTLVCLNFYFIKLKPIPEDRVYSSFGLFVKSVLPKEAESMCLDLHLSHGRIVKTEFVPLGTIEFDNTEITDAQNFQEMWLKIILDRKELFSDFIALGRNSSVLSGQSTFYLLLPVTKVAEGKMAVDWTIVKQCLSSPIFRLPANDDGTSNCVFHEKQNLKFLNGIVNMSDVPDSLVVTPHNGLVFCVVDILSEINGHSLLKKSESTTYINHFKKFNIELLHPEQPLLKAKQLFNLRNLLQNRLQCNTEAAELEEHFVELPPEVCSLKVLHFSKEIGSTLSLLPSVMHRLENLLVAIELKDLLSASFSEGSKVSANRILEALTTEKCSERFSLERLEVLGDAFLKYAVGRRLFLSYESQDEGQLTKKRSNIVNNLHLRQLAIENNLQVYIRDQWFDPRLFHAFGRPCAQICSKETQKILNASKGNKPVNNVNHRNVLCTRNHHWLHRKTIADVIESLVGAYIVDSGFKAAESFLRWIGIQVDFQVSDVSRIYIASESNLSVMDLIDVERLEKLLGYKFLRKGILIQAFMHPSHNQHSGGCYQRLEFLGDAVLDYLITSYLYSAFPDLKPGELTDLRSMAVNNNSFAHLAVSLSFHSFLISDSSSLSKAIKKFSDFVQLSDKDKDSVEEPSCPKVLGDLVESCVGAILLDAGFDLKCVWKVVLAFLDPIKKFSRLKLSPIRELRELCQSKNFGLCFPSLKKDKCTFSVKAIVEMDGSKITGHALNVSKKAAERMASQDVLLRLKAQGYRYKAKSLEEIVQSTHREEAVLIGYDETPIKVYLADLTKLRQLQVLKVEAASSLSGGDCSTTSEAEAVSNGLITSSQMLGRSNSQSCDISNSRLYRDCPQTEVAPLNYSAKCHLYEMCSANCWNPPFFECLKEEGPPHLKSFTFKVVVKVEQVETTVLECFSEPRLNKKAAMEHAAEGALWIGIGSYYWTIPNKKIYKDDKADEGSFVDRLIFDSRVLKSSEAANFRSIAFISMSGDPADAADRISEGKEQTFSEIGDPSLSNGDCSSVREGVDRKPSSLPESKGGVHIDTIDCSQLGTLLPFQDGPRKSAKSRLYELCTAYCWKPPSFQCYKEEGEGLLKVFTFKVTVEAEEPPIFVECYSLAKSKKKAAEEHAAEGALWYLRHIGY</sequence>
<evidence type="ECO:0000256" key="19">
    <source>
        <dbReference type="SAM" id="MobiDB-lite"/>
    </source>
</evidence>
<dbReference type="Gene3D" id="1.10.1520.10">
    <property type="entry name" value="Ribonuclease III domain"/>
    <property type="match status" value="2"/>
</dbReference>
<organism evidence="26 27">
    <name type="scientific">Aristolochia fimbriata</name>
    <name type="common">White veined hardy Dutchman's pipe vine</name>
    <dbReference type="NCBI Taxonomy" id="158543"/>
    <lineage>
        <taxon>Eukaryota</taxon>
        <taxon>Viridiplantae</taxon>
        <taxon>Streptophyta</taxon>
        <taxon>Embryophyta</taxon>
        <taxon>Tracheophyta</taxon>
        <taxon>Spermatophyta</taxon>
        <taxon>Magnoliopsida</taxon>
        <taxon>Magnoliidae</taxon>
        <taxon>Piperales</taxon>
        <taxon>Aristolochiaceae</taxon>
        <taxon>Aristolochia</taxon>
    </lineage>
</organism>
<feature type="domain" description="PAZ" evidence="22">
    <location>
        <begin position="841"/>
        <end position="952"/>
    </location>
</feature>
<dbReference type="InterPro" id="IPR005034">
    <property type="entry name" value="Dicer_dimerisation"/>
</dbReference>
<evidence type="ECO:0000256" key="8">
    <source>
        <dbReference type="ARBA" id="ARBA00022759"/>
    </source>
</evidence>
<evidence type="ECO:0000259" key="21">
    <source>
        <dbReference type="PROSITE" id="PS50142"/>
    </source>
</evidence>
<dbReference type="SMART" id="SM00535">
    <property type="entry name" value="RIBOc"/>
    <property type="match status" value="2"/>
</dbReference>
<dbReference type="Gene3D" id="3.40.50.300">
    <property type="entry name" value="P-loop containing nucleotide triphosphate hydrolases"/>
    <property type="match status" value="2"/>
</dbReference>
<evidence type="ECO:0000256" key="3">
    <source>
        <dbReference type="ARBA" id="ARBA00004123"/>
    </source>
</evidence>
<feature type="domain" description="RNase III" evidence="21">
    <location>
        <begin position="969"/>
        <end position="1149"/>
    </location>
</feature>
<comment type="subcellular location">
    <subcellularLocation>
        <location evidence="3">Nucleus</location>
    </subcellularLocation>
</comment>
<dbReference type="SMART" id="SM00490">
    <property type="entry name" value="HELICc"/>
    <property type="match status" value="1"/>
</dbReference>
<evidence type="ECO:0000256" key="12">
    <source>
        <dbReference type="ARBA" id="ARBA00022842"/>
    </source>
</evidence>
<protein>
    <recommendedName>
        <fullName evidence="28">Dicer-like protein 4</fullName>
    </recommendedName>
</protein>
<reference evidence="26 27" key="1">
    <citation type="submission" date="2021-07" db="EMBL/GenBank/DDBJ databases">
        <title>The Aristolochia fimbriata genome: insights into angiosperm evolution, floral development and chemical biosynthesis.</title>
        <authorList>
            <person name="Jiao Y."/>
        </authorList>
    </citation>
    <scope>NUCLEOTIDE SEQUENCE [LARGE SCALE GENOMIC DNA]</scope>
    <source>
        <strain evidence="26">IBCAS-2021</strain>
        <tissue evidence="26">Leaf</tissue>
    </source>
</reference>
<evidence type="ECO:0000313" key="27">
    <source>
        <dbReference type="Proteomes" id="UP000825729"/>
    </source>
</evidence>
<gene>
    <name evidence="26" type="ORF">H6P81_000753</name>
</gene>
<dbReference type="GO" id="GO:0010267">
    <property type="term" value="P:ta-siRNA processing"/>
    <property type="evidence" value="ECO:0007669"/>
    <property type="project" value="UniProtKB-ARBA"/>
</dbReference>
<dbReference type="PROSITE" id="PS51192">
    <property type="entry name" value="HELICASE_ATP_BIND_1"/>
    <property type="match status" value="1"/>
</dbReference>
<dbReference type="InterPro" id="IPR000999">
    <property type="entry name" value="RNase_III_dom"/>
</dbReference>
<feature type="domain" description="DRBM" evidence="20">
    <location>
        <begin position="1739"/>
        <end position="1814"/>
    </location>
</feature>
<dbReference type="SUPFAM" id="SSF69065">
    <property type="entry name" value="RNase III domain-like"/>
    <property type="match status" value="2"/>
</dbReference>
<evidence type="ECO:0000256" key="17">
    <source>
        <dbReference type="ARBA" id="ARBA00035116"/>
    </source>
</evidence>
<keyword evidence="11" id="KW-0067">ATP-binding</keyword>
<evidence type="ECO:0000259" key="25">
    <source>
        <dbReference type="PROSITE" id="PS51327"/>
    </source>
</evidence>
<evidence type="ECO:0000259" key="24">
    <source>
        <dbReference type="PROSITE" id="PS51194"/>
    </source>
</evidence>
<dbReference type="CDD" id="cd00593">
    <property type="entry name" value="RIBOc"/>
    <property type="match status" value="2"/>
</dbReference>
<keyword evidence="10" id="KW-0347">Helicase</keyword>
<proteinExistence type="inferred from homology"/>
<dbReference type="FunFam" id="3.40.50.300:FF:000420">
    <property type="entry name" value="Endoribonuclease dicer-like 1"/>
    <property type="match status" value="1"/>
</dbReference>
<dbReference type="GO" id="GO:0006364">
    <property type="term" value="P:rRNA processing"/>
    <property type="evidence" value="ECO:0007669"/>
    <property type="project" value="InterPro"/>
</dbReference>
<feature type="compositionally biased region" description="Acidic residues" evidence="19">
    <location>
        <begin position="648"/>
        <end position="665"/>
    </location>
</feature>
<keyword evidence="7" id="KW-0547">Nucleotide-binding</keyword>
<dbReference type="PROSITE" id="PS51194">
    <property type="entry name" value="HELICASE_CTER"/>
    <property type="match status" value="1"/>
</dbReference>
<dbReference type="GO" id="GO:0004386">
    <property type="term" value="F:helicase activity"/>
    <property type="evidence" value="ECO:0007669"/>
    <property type="project" value="UniProtKB-KW"/>
</dbReference>
<dbReference type="InterPro" id="IPR038248">
    <property type="entry name" value="Dicer_dimer_sf"/>
</dbReference>
<evidence type="ECO:0000256" key="5">
    <source>
        <dbReference type="ARBA" id="ARBA00022723"/>
    </source>
</evidence>
<evidence type="ECO:0000256" key="14">
    <source>
        <dbReference type="ARBA" id="ARBA00023158"/>
    </source>
</evidence>
<keyword evidence="9" id="KW-0378">Hydrolase</keyword>
<keyword evidence="13 18" id="KW-0694">RNA-binding</keyword>
<keyword evidence="4" id="KW-0540">Nuclease</keyword>
<feature type="domain" description="Helicase C-terminal" evidence="24">
    <location>
        <begin position="379"/>
        <end position="537"/>
    </location>
</feature>
<dbReference type="PANTHER" id="PTHR14950">
    <property type="entry name" value="DICER-RELATED"/>
    <property type="match status" value="1"/>
</dbReference>
<dbReference type="InterPro" id="IPR003100">
    <property type="entry name" value="PAZ_dom"/>
</dbReference>
<dbReference type="PROSITE" id="PS50142">
    <property type="entry name" value="RNASE_3_2"/>
    <property type="match status" value="2"/>
</dbReference>
<dbReference type="InterPro" id="IPR036085">
    <property type="entry name" value="PAZ_dom_sf"/>
</dbReference>
<comment type="caution">
    <text evidence="26">The sequence shown here is derived from an EMBL/GenBank/DDBJ whole genome shotgun (WGS) entry which is preliminary data.</text>
</comment>
<dbReference type="GO" id="GO:0003723">
    <property type="term" value="F:RNA binding"/>
    <property type="evidence" value="ECO:0007669"/>
    <property type="project" value="UniProtKB-UniRule"/>
</dbReference>
<dbReference type="PANTHER" id="PTHR14950:SF15">
    <property type="entry name" value="DICER-LIKE PROTEIN 4"/>
    <property type="match status" value="1"/>
</dbReference>
<dbReference type="SUPFAM" id="SSF52540">
    <property type="entry name" value="P-loop containing nucleoside triphosphate hydrolases"/>
    <property type="match status" value="1"/>
</dbReference>
<dbReference type="InterPro" id="IPR001650">
    <property type="entry name" value="Helicase_C-like"/>
</dbReference>
<dbReference type="Gene3D" id="2.170.260.10">
    <property type="entry name" value="paz domain"/>
    <property type="match status" value="1"/>
</dbReference>
<comment type="similarity">
    <text evidence="17 18">Belongs to the helicase family. Dicer subfamily.</text>
</comment>
<dbReference type="Pfam" id="PF14709">
    <property type="entry name" value="DND1_DSRM"/>
    <property type="match status" value="2"/>
</dbReference>
<evidence type="ECO:0000256" key="4">
    <source>
        <dbReference type="ARBA" id="ARBA00022722"/>
    </source>
</evidence>
<dbReference type="Pfam" id="PF00271">
    <property type="entry name" value="Helicase_C"/>
    <property type="match status" value="1"/>
</dbReference>
<evidence type="ECO:0000256" key="6">
    <source>
        <dbReference type="ARBA" id="ARBA00022737"/>
    </source>
</evidence>
<dbReference type="SMART" id="SM00949">
    <property type="entry name" value="PAZ"/>
    <property type="match status" value="1"/>
</dbReference>
<dbReference type="InterPro" id="IPR027417">
    <property type="entry name" value="P-loop_NTPase"/>
</dbReference>
<dbReference type="Gene3D" id="3.30.160.20">
    <property type="match status" value="2"/>
</dbReference>
<evidence type="ECO:0008006" key="28">
    <source>
        <dbReference type="Google" id="ProtNLM"/>
    </source>
</evidence>
<dbReference type="Proteomes" id="UP000825729">
    <property type="component" value="Unassembled WGS sequence"/>
</dbReference>
<dbReference type="SUPFAM" id="SSF101690">
    <property type="entry name" value="PAZ domain"/>
    <property type="match status" value="1"/>
</dbReference>
<keyword evidence="15" id="KW-0464">Manganese</keyword>
<evidence type="ECO:0000256" key="15">
    <source>
        <dbReference type="ARBA" id="ARBA00023211"/>
    </source>
</evidence>
<comment type="cofactor">
    <cofactor evidence="1">
        <name>Mn(2+)</name>
        <dbReference type="ChEBI" id="CHEBI:29035"/>
    </cofactor>
</comment>